<evidence type="ECO:0000313" key="2">
    <source>
        <dbReference type="EMBL" id="RJY11003.1"/>
    </source>
</evidence>
<keyword evidence="1" id="KW-0079">Bacteriocin immunity</keyword>
<dbReference type="Proteomes" id="UP000285038">
    <property type="component" value="Unassembled WGS sequence"/>
</dbReference>
<dbReference type="RefSeq" id="WP_119920039.1">
    <property type="nucleotide sequence ID" value="NZ_PTTK01000085.1"/>
</dbReference>
<dbReference type="Pfam" id="PF08951">
    <property type="entry name" value="EntA_Immun"/>
    <property type="match status" value="1"/>
</dbReference>
<proteinExistence type="predicted"/>
<keyword evidence="3" id="KW-1185">Reference proteome</keyword>
<dbReference type="InterPro" id="IPR015046">
    <property type="entry name" value="LciA_Immunity-like"/>
</dbReference>
<evidence type="ECO:0000313" key="3">
    <source>
        <dbReference type="Proteomes" id="UP000285038"/>
    </source>
</evidence>
<name>A0ABX9P8U6_9STRE</name>
<evidence type="ECO:0000256" key="1">
    <source>
        <dbReference type="ARBA" id="ARBA00023025"/>
    </source>
</evidence>
<gene>
    <name evidence="2" type="ORF">D6867_06950</name>
</gene>
<reference evidence="2 3" key="1">
    <citation type="submission" date="2018-09" db="EMBL/GenBank/DDBJ databases">
        <authorList>
            <person name="Handem S."/>
        </authorList>
    </citation>
    <scope>NUCLEOTIDE SEQUENCE [LARGE SCALE GENOMIC DNA]</scope>
    <source>
        <strain evidence="2 3">Spain2270</strain>
    </source>
</reference>
<dbReference type="Gene3D" id="1.20.1440.50">
    <property type="entry name" value="Ta0600-like"/>
    <property type="match status" value="1"/>
</dbReference>
<sequence>MMQIEFRERVEHLLHQKEINENSELSDLFRLSLQDLNKNEKYQSVMAKLSQGLSFYLMTHHYQAPKSVIDFGLQIAKAPSKERGKLAFLQMLAQTLQGFR</sequence>
<dbReference type="InterPro" id="IPR023130">
    <property type="entry name" value="Ta0600-like_sf"/>
</dbReference>
<dbReference type="SUPFAM" id="SSF109797">
    <property type="entry name" value="Bacteriocin immunity protein-like"/>
    <property type="match status" value="1"/>
</dbReference>
<accession>A0ABX9P8U6</accession>
<organism evidence="2 3">
    <name type="scientific">Streptococcus pseudopneumoniae</name>
    <dbReference type="NCBI Taxonomy" id="257758"/>
    <lineage>
        <taxon>Bacteria</taxon>
        <taxon>Bacillati</taxon>
        <taxon>Bacillota</taxon>
        <taxon>Bacilli</taxon>
        <taxon>Lactobacillales</taxon>
        <taxon>Streptococcaceae</taxon>
        <taxon>Streptococcus</taxon>
    </lineage>
</organism>
<protein>
    <submittedName>
        <fullName evidence="2">Bacteriocin immunity protein</fullName>
    </submittedName>
</protein>
<dbReference type="EMBL" id="RAHZ01000036">
    <property type="protein sequence ID" value="RJY11003.1"/>
    <property type="molecule type" value="Genomic_DNA"/>
</dbReference>
<comment type="caution">
    <text evidence="2">The sequence shown here is derived from an EMBL/GenBank/DDBJ whole genome shotgun (WGS) entry which is preliminary data.</text>
</comment>